<organism evidence="2 3">
    <name type="scientific">Paenibacillus alvei</name>
    <name type="common">Bacillus alvei</name>
    <dbReference type="NCBI Taxonomy" id="44250"/>
    <lineage>
        <taxon>Bacteria</taxon>
        <taxon>Bacillati</taxon>
        <taxon>Bacillota</taxon>
        <taxon>Bacilli</taxon>
        <taxon>Bacillales</taxon>
        <taxon>Paenibacillaceae</taxon>
        <taxon>Paenibacillus</taxon>
    </lineage>
</organism>
<evidence type="ECO:0000313" key="3">
    <source>
        <dbReference type="Proteomes" id="UP000304148"/>
    </source>
</evidence>
<reference evidence="3" key="1">
    <citation type="submission" date="2018-08" db="EMBL/GenBank/DDBJ databases">
        <authorList>
            <person name="Chevrot R."/>
        </authorList>
    </citation>
    <scope>NUCLEOTIDE SEQUENCE [LARGE SCALE GENOMIC DNA]</scope>
</reference>
<dbReference type="Proteomes" id="UP000304148">
    <property type="component" value="Chromosome"/>
</dbReference>
<dbReference type="RefSeq" id="WP_138186722.1">
    <property type="nucleotide sequence ID" value="NZ_LS992241.1"/>
</dbReference>
<accession>A0A383RD89</accession>
<dbReference type="GO" id="GO:0016042">
    <property type="term" value="P:lipid catabolic process"/>
    <property type="evidence" value="ECO:0007669"/>
    <property type="project" value="InterPro"/>
</dbReference>
<proteinExistence type="predicted"/>
<dbReference type="AlphaFoldDB" id="A0A383RD89"/>
<dbReference type="SUPFAM" id="SSF53474">
    <property type="entry name" value="alpha/beta-Hydrolases"/>
    <property type="match status" value="1"/>
</dbReference>
<evidence type="ECO:0000313" key="2">
    <source>
        <dbReference type="EMBL" id="SYX84940.1"/>
    </source>
</evidence>
<gene>
    <name evidence="2" type="ORF">PBLR_13362</name>
</gene>
<sequence>MSRLKHGKKIEVALVALLMCTLLIPFSQAQAGGSTLAMEQSFPNAANGWAKVERWKDSNPMFTAEQYPPDGRGDQNGQRLTFFGGVGQPHSSRFLLYYAPQYDTNAKSTPVLLVHGANDNADRAWANPNEFGPNTCGASSCPSTGLMQQLVSQGYKVFAIGFGHKHGDNYYAAEHIQNAIHIIKQTTGASKVDVVAWSKGAFASRMYASSVAKGGGTPYANDIRKLILIGSPNKGTDFIFRHGWTFNYGIIPECGGNVNAPSPHTQMICYGIWRNHPELSIFSTSQGNYFPGQKQMLAKWDTTYPLPASEQDWYTTYYGGTGFFTKGDGIDYAIQQGSLVNKLIGSGIPGTITTYLLSGNENNIPNVHNEHTGPSDGVVFVNSASATDGIGTVTGNVTLKLNHLKLSWAPQSVNVIEQWLNATP</sequence>
<dbReference type="EMBL" id="LS992241">
    <property type="protein sequence ID" value="SYX84940.1"/>
    <property type="molecule type" value="Genomic_DNA"/>
</dbReference>
<keyword evidence="1" id="KW-0732">Signal</keyword>
<dbReference type="Pfam" id="PF01674">
    <property type="entry name" value="Lipase_2"/>
    <property type="match status" value="1"/>
</dbReference>
<dbReference type="InterPro" id="IPR029058">
    <property type="entry name" value="AB_hydrolase_fold"/>
</dbReference>
<dbReference type="Gene3D" id="3.40.50.1820">
    <property type="entry name" value="alpha/beta hydrolase"/>
    <property type="match status" value="1"/>
</dbReference>
<dbReference type="InterPro" id="IPR002918">
    <property type="entry name" value="Lipase_EstA/Esterase_EstB"/>
</dbReference>
<dbReference type="GO" id="GO:0016787">
    <property type="term" value="F:hydrolase activity"/>
    <property type="evidence" value="ECO:0007669"/>
    <property type="project" value="InterPro"/>
</dbReference>
<evidence type="ECO:0000256" key="1">
    <source>
        <dbReference type="SAM" id="SignalP"/>
    </source>
</evidence>
<feature type="chain" id="PRO_5016855071" evidence="1">
    <location>
        <begin position="32"/>
        <end position="424"/>
    </location>
</feature>
<feature type="signal peptide" evidence="1">
    <location>
        <begin position="1"/>
        <end position="31"/>
    </location>
</feature>
<protein>
    <submittedName>
        <fullName evidence="2">Lipase (Class 2)</fullName>
    </submittedName>
</protein>
<name>A0A383RD89_PAEAL</name>